<reference evidence="2 3" key="1">
    <citation type="submission" date="2018-03" db="EMBL/GenBank/DDBJ databases">
        <title>Mesoflavibacter sp. HG37 and Mesoflavibacter sp. HG96 sp.nov., two marine bacteria isolated from seawater of Western Pacific Ocean.</title>
        <authorList>
            <person name="Cheng H."/>
            <person name="Wu Y.-H."/>
            <person name="Guo L.-L."/>
            <person name="Xu X.-W."/>
        </authorList>
    </citation>
    <scope>NUCLEOTIDE SEQUENCE [LARGE SCALE GENOMIC DNA]</scope>
    <source>
        <strain evidence="2 3">KCTC 42117</strain>
    </source>
</reference>
<evidence type="ECO:0000313" key="3">
    <source>
        <dbReference type="Proteomes" id="UP000238430"/>
    </source>
</evidence>
<feature type="transmembrane region" description="Helical" evidence="1">
    <location>
        <begin position="12"/>
        <end position="29"/>
    </location>
</feature>
<accession>A0A2T1NGP9</accession>
<dbReference type="EMBL" id="PXOT01000020">
    <property type="protein sequence ID" value="PSG92047.1"/>
    <property type="molecule type" value="Genomic_DNA"/>
</dbReference>
<feature type="transmembrane region" description="Helical" evidence="1">
    <location>
        <begin position="65"/>
        <end position="84"/>
    </location>
</feature>
<feature type="transmembrane region" description="Helical" evidence="1">
    <location>
        <begin position="41"/>
        <end position="59"/>
    </location>
</feature>
<keyword evidence="1" id="KW-0812">Transmembrane</keyword>
<evidence type="ECO:0000256" key="1">
    <source>
        <dbReference type="SAM" id="Phobius"/>
    </source>
</evidence>
<proteinExistence type="predicted"/>
<evidence type="ECO:0000313" key="2">
    <source>
        <dbReference type="EMBL" id="PSG92047.1"/>
    </source>
</evidence>
<keyword evidence="1" id="KW-1133">Transmembrane helix</keyword>
<sequence length="110" mass="12228">MNQNTAEEGKTLAVVSYLTIIGSVIAIIMNNDKKNEFTAFHNRQGLGLCLMYMIIGYFISQFDNMQISVAFWVGMGLLFFYGIINAISGKMQAVPLVGPFFQKIFSSLGK</sequence>
<dbReference type="Proteomes" id="UP000238430">
    <property type="component" value="Unassembled WGS sequence"/>
</dbReference>
<keyword evidence="3" id="KW-1185">Reference proteome</keyword>
<keyword evidence="1" id="KW-0472">Membrane</keyword>
<evidence type="ECO:0008006" key="4">
    <source>
        <dbReference type="Google" id="ProtNLM"/>
    </source>
</evidence>
<protein>
    <recommendedName>
        <fullName evidence="4">DUF4870 domain-containing protein</fullName>
    </recommendedName>
</protein>
<dbReference type="RefSeq" id="WP_106677892.1">
    <property type="nucleotide sequence ID" value="NZ_JACHWV010000001.1"/>
</dbReference>
<comment type="caution">
    <text evidence="2">The sequence shown here is derived from an EMBL/GenBank/DDBJ whole genome shotgun (WGS) entry which is preliminary data.</text>
</comment>
<gene>
    <name evidence="2" type="ORF">C7H61_05570</name>
</gene>
<dbReference type="OrthoDB" id="6400719at2"/>
<organism evidence="2 3">
    <name type="scientific">Mesoflavibacter zeaxanthinifaciens subsp. sabulilitoris</name>
    <dbReference type="NCBI Taxonomy" id="1520893"/>
    <lineage>
        <taxon>Bacteria</taxon>
        <taxon>Pseudomonadati</taxon>
        <taxon>Bacteroidota</taxon>
        <taxon>Flavobacteriia</taxon>
        <taxon>Flavobacteriales</taxon>
        <taxon>Flavobacteriaceae</taxon>
        <taxon>Mesoflavibacter</taxon>
    </lineage>
</organism>
<name>A0A2T1NGP9_9FLAO</name>
<dbReference type="AlphaFoldDB" id="A0A2T1NGP9"/>